<dbReference type="STRING" id="1776334.APZ16_01225"/>
<dbReference type="GO" id="GO:0016780">
    <property type="term" value="F:phosphotransferase activity, for other substituted phosphate groups"/>
    <property type="evidence" value="ECO:0007669"/>
    <property type="project" value="InterPro"/>
</dbReference>
<gene>
    <name evidence="4" type="ORF">APZ16_01225</name>
</gene>
<dbReference type="AlphaFoldDB" id="A0A147JTR2"/>
<evidence type="ECO:0008006" key="6">
    <source>
        <dbReference type="Google" id="ProtNLM"/>
    </source>
</evidence>
<dbReference type="Gene3D" id="1.20.120.1760">
    <property type="match status" value="1"/>
</dbReference>
<dbReference type="EMBL" id="LQMQ01000053">
    <property type="protein sequence ID" value="KUO39889.1"/>
    <property type="molecule type" value="Genomic_DNA"/>
</dbReference>
<name>A0A147JTR2_HADYE</name>
<comment type="similarity">
    <text evidence="2">Belongs to the CDP-alcohol phosphatidyltransferase class-I family.</text>
</comment>
<dbReference type="InterPro" id="IPR048254">
    <property type="entry name" value="CDP_ALCOHOL_P_TRANSF_CS"/>
</dbReference>
<dbReference type="GO" id="GO:0008654">
    <property type="term" value="P:phospholipid biosynthetic process"/>
    <property type="evidence" value="ECO:0007669"/>
    <property type="project" value="InterPro"/>
</dbReference>
<keyword evidence="1 2" id="KW-0808">Transferase</keyword>
<feature type="transmembrane region" description="Helical" evidence="3">
    <location>
        <begin position="59"/>
        <end position="78"/>
    </location>
</feature>
<dbReference type="InterPro" id="IPR000462">
    <property type="entry name" value="CDP-OH_P_trans"/>
</dbReference>
<evidence type="ECO:0000256" key="1">
    <source>
        <dbReference type="ARBA" id="ARBA00022679"/>
    </source>
</evidence>
<evidence type="ECO:0000313" key="5">
    <source>
        <dbReference type="Proteomes" id="UP000074294"/>
    </source>
</evidence>
<evidence type="ECO:0000313" key="4">
    <source>
        <dbReference type="EMBL" id="KUO39889.1"/>
    </source>
</evidence>
<dbReference type="Pfam" id="PF01066">
    <property type="entry name" value="CDP-OH_P_transf"/>
    <property type="match status" value="1"/>
</dbReference>
<sequence>MGLACGVFAALLFAAGEQLLAGVVLLVAGFFDLIDGAVARLLQKETAFGGVLDSVVDRYVDFLLFAGIIYAFIFHRIAEPGILLGWGWLWGLLAIVGSFMVSYLRARAEAAGSGRLDVGLAERAERLIILAIGALLGWTPYAVVVIAVISHITVVQRMVAARRRLG</sequence>
<dbReference type="InterPro" id="IPR043130">
    <property type="entry name" value="CDP-OH_PTrfase_TM_dom"/>
</dbReference>
<accession>A0A147JTR2</accession>
<organism evidence="4 5">
    <name type="scientific">Hadarchaeum yellowstonense</name>
    <dbReference type="NCBI Taxonomy" id="1776334"/>
    <lineage>
        <taxon>Archaea</taxon>
        <taxon>Methanobacteriati</taxon>
        <taxon>Candidatus Hadarchaeota</taxon>
        <taxon>Candidatus Hadarchaeia</taxon>
        <taxon>Candidatus Hadarchaeales</taxon>
        <taxon>Candidatus Hadarchaeaceae</taxon>
        <taxon>Candidatus Hadarchaeum</taxon>
    </lineage>
</organism>
<dbReference type="PROSITE" id="PS00379">
    <property type="entry name" value="CDP_ALCOHOL_P_TRANSF"/>
    <property type="match status" value="1"/>
</dbReference>
<feature type="transmembrane region" description="Helical" evidence="3">
    <location>
        <begin position="126"/>
        <end position="154"/>
    </location>
</feature>
<dbReference type="Proteomes" id="UP000074294">
    <property type="component" value="Unassembled WGS sequence"/>
</dbReference>
<feature type="transmembrane region" description="Helical" evidence="3">
    <location>
        <begin position="85"/>
        <end position="106"/>
    </location>
</feature>
<keyword evidence="3" id="KW-1133">Transmembrane helix</keyword>
<keyword evidence="3" id="KW-0812">Transmembrane</keyword>
<protein>
    <recommendedName>
        <fullName evidence="6">Archaetidylinositol phosphate synthase</fullName>
    </recommendedName>
</protein>
<reference evidence="4 5" key="1">
    <citation type="journal article" date="2016" name="Nat. Microbiol.">
        <title>Genomic inference of the metabolism of cosmopolitan subsurface Archaea, Hadesarchaea.</title>
        <authorList>
            <person name="Baker B.J."/>
            <person name="Saw J.H."/>
            <person name="Lind A.E."/>
            <person name="Lazar C.S."/>
            <person name="Hinrichs K.-U."/>
            <person name="Teske A.P."/>
            <person name="Ettema T.J."/>
        </authorList>
    </citation>
    <scope>NUCLEOTIDE SEQUENCE [LARGE SCALE GENOMIC DNA]</scope>
</reference>
<evidence type="ECO:0000256" key="2">
    <source>
        <dbReference type="RuleBase" id="RU003750"/>
    </source>
</evidence>
<proteinExistence type="inferred from homology"/>
<keyword evidence="3" id="KW-0472">Membrane</keyword>
<evidence type="ECO:0000256" key="3">
    <source>
        <dbReference type="SAM" id="Phobius"/>
    </source>
</evidence>
<dbReference type="GO" id="GO:0016020">
    <property type="term" value="C:membrane"/>
    <property type="evidence" value="ECO:0007669"/>
    <property type="project" value="InterPro"/>
</dbReference>
<comment type="caution">
    <text evidence="4">The sequence shown here is derived from an EMBL/GenBank/DDBJ whole genome shotgun (WGS) entry which is preliminary data.</text>
</comment>